<reference evidence="2" key="1">
    <citation type="submission" date="2014-11" db="EMBL/GenBank/DDBJ databases">
        <authorList>
            <person name="Amaro Gonzalez C."/>
        </authorList>
    </citation>
    <scope>NUCLEOTIDE SEQUENCE</scope>
</reference>
<evidence type="ECO:0000313" key="2">
    <source>
        <dbReference type="EMBL" id="JAH59144.1"/>
    </source>
</evidence>
<organism evidence="2">
    <name type="scientific">Anguilla anguilla</name>
    <name type="common">European freshwater eel</name>
    <name type="synonym">Muraena anguilla</name>
    <dbReference type="NCBI Taxonomy" id="7936"/>
    <lineage>
        <taxon>Eukaryota</taxon>
        <taxon>Metazoa</taxon>
        <taxon>Chordata</taxon>
        <taxon>Craniata</taxon>
        <taxon>Vertebrata</taxon>
        <taxon>Euteleostomi</taxon>
        <taxon>Actinopterygii</taxon>
        <taxon>Neopterygii</taxon>
        <taxon>Teleostei</taxon>
        <taxon>Anguilliformes</taxon>
        <taxon>Anguillidae</taxon>
        <taxon>Anguilla</taxon>
    </lineage>
</organism>
<proteinExistence type="predicted"/>
<dbReference type="EMBL" id="GBXM01049433">
    <property type="protein sequence ID" value="JAH59144.1"/>
    <property type="molecule type" value="Transcribed_RNA"/>
</dbReference>
<evidence type="ECO:0000256" key="1">
    <source>
        <dbReference type="SAM" id="MobiDB-lite"/>
    </source>
</evidence>
<dbReference type="AlphaFoldDB" id="A0A0E9TZQ1"/>
<name>A0A0E9TZQ1_ANGAN</name>
<accession>A0A0E9TZQ1</accession>
<sequence>MELEIISTQEHFMFFPSTRKRFLTTRGDTSIVSDKRSNKNAKKWQHTWGGGGESSGTVL</sequence>
<reference evidence="2" key="2">
    <citation type="journal article" date="2015" name="Fish Shellfish Immunol.">
        <title>Early steps in the European eel (Anguilla anguilla)-Vibrio vulnificus interaction in the gills: Role of the RtxA13 toxin.</title>
        <authorList>
            <person name="Callol A."/>
            <person name="Pajuelo D."/>
            <person name="Ebbesson L."/>
            <person name="Teles M."/>
            <person name="MacKenzie S."/>
            <person name="Amaro C."/>
        </authorList>
    </citation>
    <scope>NUCLEOTIDE SEQUENCE</scope>
</reference>
<protein>
    <submittedName>
        <fullName evidence="2">Uncharacterized protein</fullName>
    </submittedName>
</protein>
<feature type="region of interest" description="Disordered" evidence="1">
    <location>
        <begin position="32"/>
        <end position="59"/>
    </location>
</feature>
<feature type="compositionally biased region" description="Gly residues" evidence="1">
    <location>
        <begin position="48"/>
        <end position="59"/>
    </location>
</feature>